<evidence type="ECO:0000313" key="2">
    <source>
        <dbReference type="Proteomes" id="UP001239111"/>
    </source>
</evidence>
<keyword evidence="2" id="KW-1185">Reference proteome</keyword>
<organism evidence="1 2">
    <name type="scientific">Eretmocerus hayati</name>
    <dbReference type="NCBI Taxonomy" id="131215"/>
    <lineage>
        <taxon>Eukaryota</taxon>
        <taxon>Metazoa</taxon>
        <taxon>Ecdysozoa</taxon>
        <taxon>Arthropoda</taxon>
        <taxon>Hexapoda</taxon>
        <taxon>Insecta</taxon>
        <taxon>Pterygota</taxon>
        <taxon>Neoptera</taxon>
        <taxon>Endopterygota</taxon>
        <taxon>Hymenoptera</taxon>
        <taxon>Apocrita</taxon>
        <taxon>Proctotrupomorpha</taxon>
        <taxon>Chalcidoidea</taxon>
        <taxon>Aphelinidae</taxon>
        <taxon>Aphelininae</taxon>
        <taxon>Eretmocerus</taxon>
    </lineage>
</organism>
<comment type="caution">
    <text evidence="1">The sequence shown here is derived from an EMBL/GenBank/DDBJ whole genome shotgun (WGS) entry which is preliminary data.</text>
</comment>
<gene>
    <name evidence="1" type="ORF">QAD02_018345</name>
</gene>
<sequence length="356" mass="40493">MICDVVVQPVEGKSQSPPTGNCSMKFVPAEGNQFMGNISNSKYFGLQYLEKPQKPVITWNEIDPNNGFLYKHVGIIDMKKCEMSSVRIKIFEDSDGLPIDKSLRLVLYDDTFDVIALQNEACPDSKWCRISFDQMCQQFGKPSAFPLDLMALNLTLTEPSPKSREMFAYGVLNEGNTSDIIAYHIKPDEVIRLSTNITSDEFRYEPVVSSSNGIFSVCGTNPGYDIYYPRVHCNQFLNGSSEPTFNLNTSTPSYTPTNVDNLPDSNILSFGINDFYRDEIFYTIHHSSDFYTGRDWLKVSSSCGYWSIHLLPLMSKIELMFDMFETNHICFYYAYSCGWNHENNLIHGKECSLLGE</sequence>
<evidence type="ECO:0000313" key="1">
    <source>
        <dbReference type="EMBL" id="KAJ8682553.1"/>
    </source>
</evidence>
<reference evidence="1" key="1">
    <citation type="submission" date="2023-04" db="EMBL/GenBank/DDBJ databases">
        <title>A chromosome-level genome assembly of the parasitoid wasp Eretmocerus hayati.</title>
        <authorList>
            <person name="Zhong Y."/>
            <person name="Liu S."/>
            <person name="Liu Y."/>
        </authorList>
    </citation>
    <scope>NUCLEOTIDE SEQUENCE</scope>
    <source>
        <strain evidence="1">ZJU_SS_LIU_2023</strain>
    </source>
</reference>
<protein>
    <submittedName>
        <fullName evidence="1">Uncharacterized protein</fullName>
    </submittedName>
</protein>
<dbReference type="EMBL" id="CM056741">
    <property type="protein sequence ID" value="KAJ8682553.1"/>
    <property type="molecule type" value="Genomic_DNA"/>
</dbReference>
<name>A0ACC2PGG2_9HYME</name>
<accession>A0ACC2PGG2</accession>
<dbReference type="Proteomes" id="UP001239111">
    <property type="component" value="Chromosome 1"/>
</dbReference>
<proteinExistence type="predicted"/>